<accession>A0A8H3MLL8</accession>
<name>A0A8H3MLL8_9GLOM</name>
<organism evidence="1 2">
    <name type="scientific">Rhizophagus clarus</name>
    <dbReference type="NCBI Taxonomy" id="94130"/>
    <lineage>
        <taxon>Eukaryota</taxon>
        <taxon>Fungi</taxon>
        <taxon>Fungi incertae sedis</taxon>
        <taxon>Mucoromycota</taxon>
        <taxon>Glomeromycotina</taxon>
        <taxon>Glomeromycetes</taxon>
        <taxon>Glomerales</taxon>
        <taxon>Glomeraceae</taxon>
        <taxon>Rhizophagus</taxon>
    </lineage>
</organism>
<evidence type="ECO:0000313" key="1">
    <source>
        <dbReference type="EMBL" id="GET04954.1"/>
    </source>
</evidence>
<dbReference type="EMBL" id="BLAL01000357">
    <property type="protein sequence ID" value="GET04954.1"/>
    <property type="molecule type" value="Genomic_DNA"/>
</dbReference>
<proteinExistence type="predicted"/>
<protein>
    <submittedName>
        <fullName evidence="1">Uncharacterized protein</fullName>
    </submittedName>
</protein>
<reference evidence="1" key="1">
    <citation type="submission" date="2019-10" db="EMBL/GenBank/DDBJ databases">
        <title>Conservation and host-specific expression of non-tandemly repeated heterogenous ribosome RNA gene in arbuscular mycorrhizal fungi.</title>
        <authorList>
            <person name="Maeda T."/>
            <person name="Kobayashi Y."/>
            <person name="Nakagawa T."/>
            <person name="Ezawa T."/>
            <person name="Yamaguchi K."/>
            <person name="Bino T."/>
            <person name="Nishimoto Y."/>
            <person name="Shigenobu S."/>
            <person name="Kawaguchi M."/>
        </authorList>
    </citation>
    <scope>NUCLEOTIDE SEQUENCE</scope>
    <source>
        <strain evidence="1">HR1</strain>
    </source>
</reference>
<gene>
    <name evidence="1" type="ORF">RCL2_003124600</name>
</gene>
<dbReference type="AlphaFoldDB" id="A0A8H3MLL8"/>
<dbReference type="Proteomes" id="UP000615446">
    <property type="component" value="Unassembled WGS sequence"/>
</dbReference>
<comment type="caution">
    <text evidence="1">The sequence shown here is derived from an EMBL/GenBank/DDBJ whole genome shotgun (WGS) entry which is preliminary data.</text>
</comment>
<sequence length="127" mass="15245">MPNALNIKKRFRLRYMLKCNCFTCDEKYIDLRTRNKHLHYKINTYELVSFEDNLTIESLTVIKDVSIKEQSSCLFINEEFFQKGMSFLKNIGSKFLKLRKRIRNNNTFQKYDDQIQIDDSLVNKVSD</sequence>
<evidence type="ECO:0000313" key="2">
    <source>
        <dbReference type="Proteomes" id="UP000615446"/>
    </source>
</evidence>